<accession>A0AAV8T656</accession>
<gene>
    <name evidence="2" type="ORF">K2173_007417</name>
</gene>
<dbReference type="GO" id="GO:0005524">
    <property type="term" value="F:ATP binding"/>
    <property type="evidence" value="ECO:0007669"/>
    <property type="project" value="InterPro"/>
</dbReference>
<dbReference type="InterPro" id="IPR046958">
    <property type="entry name" value="RBK1/2/STUNTED"/>
</dbReference>
<dbReference type="Proteomes" id="UP001159364">
    <property type="component" value="Linkage Group LG06"/>
</dbReference>
<comment type="caution">
    <text evidence="2">The sequence shown here is derived from an EMBL/GenBank/DDBJ whole genome shotgun (WGS) entry which is preliminary data.</text>
</comment>
<proteinExistence type="predicted"/>
<dbReference type="SUPFAM" id="SSF56112">
    <property type="entry name" value="Protein kinase-like (PK-like)"/>
    <property type="match status" value="1"/>
</dbReference>
<evidence type="ECO:0000313" key="2">
    <source>
        <dbReference type="EMBL" id="KAJ8762261.1"/>
    </source>
</evidence>
<dbReference type="SMART" id="SM00220">
    <property type="entry name" value="S_TKc"/>
    <property type="match status" value="1"/>
</dbReference>
<dbReference type="Pfam" id="PF00069">
    <property type="entry name" value="Pkinase"/>
    <property type="match status" value="1"/>
</dbReference>
<dbReference type="PROSITE" id="PS00108">
    <property type="entry name" value="PROTEIN_KINASE_ST"/>
    <property type="match status" value="1"/>
</dbReference>
<dbReference type="InterPro" id="IPR011009">
    <property type="entry name" value="Kinase-like_dom_sf"/>
</dbReference>
<dbReference type="EMBL" id="JAIWQS010000006">
    <property type="protein sequence ID" value="KAJ8762261.1"/>
    <property type="molecule type" value="Genomic_DNA"/>
</dbReference>
<sequence length="650" mass="72911">MEKKRKRIKQVLFRILTSNRCEECLHYNVVGQDPEQADNSVSVLKTRNSGFKVNPKQGLRSDKRCSCIRSSNASISNKFQSSVRDYLRVDEEDKTKPRTRSFSAVPETVLGWPLLGRNYRNQEALSRAKARSMSVVEWVMSLTSQSSPFDFTTNRTSSLFEGETSRDSFAEDFGIKETSFYEIHESENETTNVTSIGKVEKSALHQDLPSSCSVTSKESGQPKLGWPLLVLKNSVNLGELSVVNPIDHLRPASPKPHINLASEEAEDSSEDMISYCEEKMELVLKLKSSGSKLFSYEELNKATRQFSSENLIGEGGCSNVYKGLLSGGKLIAVKILKHYKEAFKDLSLEIEVMSLLNHRNITPLVGACIKDDHLILVYDFLPKGSLEENLHASFKESVLPWKVRYQLALAIAEALNYLHNECPRSVIHRDVKSSNILLSHDFQPQLSDFGLALWGPQDSDYMMVSDLVGTFGYLAPEYVMHGRVSNKVDVYAFGVVLLELLTGQKPISAEGLKGQQSLVKWATPLLEKGDLNALLDPRLEKDFNIVQMNKMIVAATLCTRQSARLRPKVSQVLKLLNGIKDGESWFNSYVSDSSKDDFDGFATETDHKPSFDVFLNDYTRSLCGIESKSAQGCVSNHRLTLKDYLQKPQV</sequence>
<feature type="domain" description="Protein kinase" evidence="1">
    <location>
        <begin position="306"/>
        <end position="586"/>
    </location>
</feature>
<name>A0AAV8T656_9ROSI</name>
<dbReference type="PANTHER" id="PTHR47987">
    <property type="entry name" value="OS08G0249100 PROTEIN"/>
    <property type="match status" value="1"/>
</dbReference>
<dbReference type="CDD" id="cd14066">
    <property type="entry name" value="STKc_IRAK"/>
    <property type="match status" value="1"/>
</dbReference>
<dbReference type="Gene3D" id="1.10.510.10">
    <property type="entry name" value="Transferase(Phosphotransferase) domain 1"/>
    <property type="match status" value="1"/>
</dbReference>
<protein>
    <recommendedName>
        <fullName evidence="1">Protein kinase domain-containing protein</fullName>
    </recommendedName>
</protein>
<dbReference type="InterPro" id="IPR000719">
    <property type="entry name" value="Prot_kinase_dom"/>
</dbReference>
<dbReference type="FunFam" id="3.30.200.20:FF:000268">
    <property type="entry name" value="probable receptor-like serine/threonine-protein kinase At5g57670"/>
    <property type="match status" value="1"/>
</dbReference>
<evidence type="ECO:0000259" key="1">
    <source>
        <dbReference type="PROSITE" id="PS50011"/>
    </source>
</evidence>
<organism evidence="2 3">
    <name type="scientific">Erythroxylum novogranatense</name>
    <dbReference type="NCBI Taxonomy" id="1862640"/>
    <lineage>
        <taxon>Eukaryota</taxon>
        <taxon>Viridiplantae</taxon>
        <taxon>Streptophyta</taxon>
        <taxon>Embryophyta</taxon>
        <taxon>Tracheophyta</taxon>
        <taxon>Spermatophyta</taxon>
        <taxon>Magnoliopsida</taxon>
        <taxon>eudicotyledons</taxon>
        <taxon>Gunneridae</taxon>
        <taxon>Pentapetalae</taxon>
        <taxon>rosids</taxon>
        <taxon>fabids</taxon>
        <taxon>Malpighiales</taxon>
        <taxon>Erythroxylaceae</taxon>
        <taxon>Erythroxylum</taxon>
    </lineage>
</organism>
<dbReference type="InterPro" id="IPR008271">
    <property type="entry name" value="Ser/Thr_kinase_AS"/>
</dbReference>
<dbReference type="AlphaFoldDB" id="A0AAV8T656"/>
<evidence type="ECO:0000313" key="3">
    <source>
        <dbReference type="Proteomes" id="UP001159364"/>
    </source>
</evidence>
<dbReference type="Gene3D" id="3.30.200.20">
    <property type="entry name" value="Phosphorylase Kinase, domain 1"/>
    <property type="match status" value="1"/>
</dbReference>
<dbReference type="PROSITE" id="PS50011">
    <property type="entry name" value="PROTEIN_KINASE_DOM"/>
    <property type="match status" value="1"/>
</dbReference>
<dbReference type="FunFam" id="1.10.510.10:FF:000284">
    <property type="entry name" value="Putative receptor-like serine/threonine-protein kinase"/>
    <property type="match status" value="1"/>
</dbReference>
<dbReference type="GO" id="GO:0004672">
    <property type="term" value="F:protein kinase activity"/>
    <property type="evidence" value="ECO:0007669"/>
    <property type="project" value="InterPro"/>
</dbReference>
<reference evidence="2 3" key="1">
    <citation type="submission" date="2021-09" db="EMBL/GenBank/DDBJ databases">
        <title>Genomic insights and catalytic innovation underlie evolution of tropane alkaloids biosynthesis.</title>
        <authorList>
            <person name="Wang Y.-J."/>
            <person name="Tian T."/>
            <person name="Huang J.-P."/>
            <person name="Huang S.-X."/>
        </authorList>
    </citation>
    <scope>NUCLEOTIDE SEQUENCE [LARGE SCALE GENOMIC DNA]</scope>
    <source>
        <strain evidence="2">KIB-2018</strain>
        <tissue evidence="2">Leaf</tissue>
    </source>
</reference>
<dbReference type="PANTHER" id="PTHR47987:SF11">
    <property type="entry name" value="RECEPTOR-LIKE CYTOSOLIC SERINE_THREONINE-PROTEIN KINASE RBK1 ISOFORM X1"/>
    <property type="match status" value="1"/>
</dbReference>
<keyword evidence="3" id="KW-1185">Reference proteome</keyword>